<name>A0A059D6V2_EUCGR</name>
<sequence length="139" mass="15067">MTEIVVSNVKVKIRQQLTRLISKSEHLESSMNSISKSFPKLKSCTASLGISISSTHAIWAGACCLLLLSVETSQLSEAFEADVPESRRDDGEVREDALSEFPEATGLFMDREVSGEGVFVFFSSEEALTEASNSSLLAS</sequence>
<protein>
    <submittedName>
        <fullName evidence="1">Uncharacterized protein</fullName>
    </submittedName>
</protein>
<evidence type="ECO:0000313" key="1">
    <source>
        <dbReference type="EMBL" id="KCW86327.1"/>
    </source>
</evidence>
<gene>
    <name evidence="1" type="ORF">EUGRSUZ_B03017</name>
</gene>
<dbReference type="Gramene" id="KCW86327">
    <property type="protein sequence ID" value="KCW86327"/>
    <property type="gene ID" value="EUGRSUZ_B03017"/>
</dbReference>
<proteinExistence type="predicted"/>
<accession>A0A059D6V2</accession>
<reference evidence="1" key="1">
    <citation type="submission" date="2013-07" db="EMBL/GenBank/DDBJ databases">
        <title>The genome of Eucalyptus grandis.</title>
        <authorList>
            <person name="Schmutz J."/>
            <person name="Hayes R."/>
            <person name="Myburg A."/>
            <person name="Tuskan G."/>
            <person name="Grattapaglia D."/>
            <person name="Rokhsar D.S."/>
        </authorList>
    </citation>
    <scope>NUCLEOTIDE SEQUENCE</scope>
    <source>
        <tissue evidence="1">Leaf extractions</tissue>
    </source>
</reference>
<organism evidence="1">
    <name type="scientific">Eucalyptus grandis</name>
    <name type="common">Flooded gum</name>
    <dbReference type="NCBI Taxonomy" id="71139"/>
    <lineage>
        <taxon>Eukaryota</taxon>
        <taxon>Viridiplantae</taxon>
        <taxon>Streptophyta</taxon>
        <taxon>Embryophyta</taxon>
        <taxon>Tracheophyta</taxon>
        <taxon>Spermatophyta</taxon>
        <taxon>Magnoliopsida</taxon>
        <taxon>eudicotyledons</taxon>
        <taxon>Gunneridae</taxon>
        <taxon>Pentapetalae</taxon>
        <taxon>rosids</taxon>
        <taxon>malvids</taxon>
        <taxon>Myrtales</taxon>
        <taxon>Myrtaceae</taxon>
        <taxon>Myrtoideae</taxon>
        <taxon>Eucalypteae</taxon>
        <taxon>Eucalyptus</taxon>
    </lineage>
</organism>
<dbReference type="AlphaFoldDB" id="A0A059D6V2"/>
<dbReference type="EMBL" id="KK198754">
    <property type="protein sequence ID" value="KCW86327.1"/>
    <property type="molecule type" value="Genomic_DNA"/>
</dbReference>
<dbReference type="InParanoid" id="A0A059D6V2"/>